<evidence type="ECO:0000313" key="1">
    <source>
        <dbReference type="EMBL" id="BFO22614.1"/>
    </source>
</evidence>
<name>A0AAT9HYM0_9ACTN</name>
<reference evidence="1" key="2">
    <citation type="submission" date="2024-07" db="EMBL/GenBank/DDBJ databases">
        <title>Streptomyces haneummycinica sp. nov., a new antibiotic-producing actinobacterium isolated from marine sediment.</title>
        <authorList>
            <person name="Uemura M."/>
            <person name="Hamada M."/>
            <person name="Hirano S."/>
            <person name="Kobayashi K."/>
            <person name="Ohshiro T."/>
            <person name="Kobayashi T."/>
            <person name="Terahara T."/>
        </authorList>
    </citation>
    <scope>NUCLEOTIDE SEQUENCE</scope>
    <source>
        <strain evidence="1">KM77-8</strain>
    </source>
</reference>
<accession>A0AAT9HYM0</accession>
<organism evidence="1">
    <name type="scientific">Streptomyces haneummycinicus</name>
    <dbReference type="NCBI Taxonomy" id="3074435"/>
    <lineage>
        <taxon>Bacteria</taxon>
        <taxon>Bacillati</taxon>
        <taxon>Actinomycetota</taxon>
        <taxon>Actinomycetes</taxon>
        <taxon>Kitasatosporales</taxon>
        <taxon>Streptomycetaceae</taxon>
        <taxon>Streptomyces</taxon>
    </lineage>
</organism>
<dbReference type="AlphaFoldDB" id="A0AAT9HYM0"/>
<sequence>MASRGRRECDDRAYPAYDDGVPHGWRAGPRRRKAVCRGSVGRLHLAALGREFLRGLRQVLHGVDRPPVGALRDRETGQPPLAREMRERGALVVAALREEAGELGEKTYTPALISKVDGAPR</sequence>
<gene>
    <name evidence="1" type="ORF">SHKM778_90020</name>
</gene>
<reference evidence="1" key="1">
    <citation type="submission" date="2024-06" db="EMBL/GenBank/DDBJ databases">
        <authorList>
            <consortium name="consrtm"/>
            <person name="Uemura M."/>
            <person name="Terahara T."/>
        </authorList>
    </citation>
    <scope>NUCLEOTIDE SEQUENCE</scope>
    <source>
        <strain evidence="1">KM77-8</strain>
    </source>
</reference>
<dbReference type="EMBL" id="AP035768">
    <property type="protein sequence ID" value="BFO22614.1"/>
    <property type="molecule type" value="Genomic_DNA"/>
</dbReference>
<protein>
    <submittedName>
        <fullName evidence="1">Uncharacterized protein</fullName>
    </submittedName>
</protein>
<proteinExistence type="predicted"/>